<protein>
    <submittedName>
        <fullName evidence="2">Uncharacterized protein</fullName>
    </submittedName>
</protein>
<evidence type="ECO:0000256" key="1">
    <source>
        <dbReference type="SAM" id="MobiDB-lite"/>
    </source>
</evidence>
<name>A0ABY6TQF6_BIOOC</name>
<keyword evidence="3" id="KW-1185">Reference proteome</keyword>
<feature type="region of interest" description="Disordered" evidence="1">
    <location>
        <begin position="86"/>
        <end position="105"/>
    </location>
</feature>
<evidence type="ECO:0000313" key="3">
    <source>
        <dbReference type="Proteomes" id="UP000766486"/>
    </source>
</evidence>
<sequence length="105" mass="11299">MPSLKDPLVITRCGEPVRQASNTPSHSVKLVDSMRNLGYRGSGADSATASETKSAKAVLGKDLAVEPRARDVLWHVPRLARLYIGLAKREPTGEKQKSAASKTDT</sequence>
<dbReference type="EMBL" id="CABFNS010000180">
    <property type="protein sequence ID" value="VUC20587.1"/>
    <property type="molecule type" value="Genomic_DNA"/>
</dbReference>
<feature type="compositionally biased region" description="Basic and acidic residues" evidence="1">
    <location>
        <begin position="87"/>
        <end position="105"/>
    </location>
</feature>
<accession>A0ABY6TQF6</accession>
<dbReference type="Proteomes" id="UP000766486">
    <property type="component" value="Unassembled WGS sequence"/>
</dbReference>
<proteinExistence type="predicted"/>
<organism evidence="2 3">
    <name type="scientific">Bionectria ochroleuca</name>
    <name type="common">Gliocladium roseum</name>
    <dbReference type="NCBI Taxonomy" id="29856"/>
    <lineage>
        <taxon>Eukaryota</taxon>
        <taxon>Fungi</taxon>
        <taxon>Dikarya</taxon>
        <taxon>Ascomycota</taxon>
        <taxon>Pezizomycotina</taxon>
        <taxon>Sordariomycetes</taxon>
        <taxon>Hypocreomycetidae</taxon>
        <taxon>Hypocreales</taxon>
        <taxon>Bionectriaceae</taxon>
        <taxon>Clonostachys</taxon>
    </lineage>
</organism>
<evidence type="ECO:0000313" key="2">
    <source>
        <dbReference type="EMBL" id="VUC20587.1"/>
    </source>
</evidence>
<comment type="caution">
    <text evidence="2">The sequence shown here is derived from an EMBL/GenBank/DDBJ whole genome shotgun (WGS) entry which is preliminary data.</text>
</comment>
<reference evidence="2 3" key="1">
    <citation type="submission" date="2019-06" db="EMBL/GenBank/DDBJ databases">
        <authorList>
            <person name="Broberg M."/>
        </authorList>
    </citation>
    <scope>NUCLEOTIDE SEQUENCE [LARGE SCALE GENOMIC DNA]</scope>
</reference>
<gene>
    <name evidence="2" type="ORF">CLO192961_LOCUS26306</name>
</gene>